<dbReference type="SUPFAM" id="SSF58038">
    <property type="entry name" value="SNARE fusion complex"/>
    <property type="match status" value="1"/>
</dbReference>
<name>A0A3P3YB35_PLABS</name>
<dbReference type="InterPro" id="IPR001388">
    <property type="entry name" value="Synaptobrevin-like"/>
</dbReference>
<keyword evidence="4" id="KW-0496">Mitochondrion</keyword>
<protein>
    <recommendedName>
        <fullName evidence="3">V-SNARE coiled-coil homology domain-containing protein</fullName>
    </recommendedName>
</protein>
<reference evidence="4 5" key="1">
    <citation type="submission" date="2018-03" db="EMBL/GenBank/DDBJ databases">
        <authorList>
            <person name="Fogelqvist J."/>
        </authorList>
    </citation>
    <scope>NUCLEOTIDE SEQUENCE [LARGE SCALE GENOMIC DNA]</scope>
</reference>
<dbReference type="GO" id="GO:0016192">
    <property type="term" value="P:vesicle-mediated transport"/>
    <property type="evidence" value="ECO:0007669"/>
    <property type="project" value="InterPro"/>
</dbReference>
<evidence type="ECO:0000256" key="2">
    <source>
        <dbReference type="SAM" id="Phobius"/>
    </source>
</evidence>
<evidence type="ECO:0000313" key="5">
    <source>
        <dbReference type="Proteomes" id="UP000290189"/>
    </source>
</evidence>
<dbReference type="GO" id="GO:0016020">
    <property type="term" value="C:membrane"/>
    <property type="evidence" value="ECO:0007669"/>
    <property type="project" value="InterPro"/>
</dbReference>
<keyword evidence="2" id="KW-0812">Transmembrane</keyword>
<dbReference type="Gene3D" id="1.20.5.110">
    <property type="match status" value="1"/>
</dbReference>
<sequence>MSNPSKEDEIRLEIERTKGVMKNNIEKTLQRGDKLNELDSKAEKLNAHASTFQKSSKKVNRKFCLQNAKWTILLVLIILIILALLIWYFVKD</sequence>
<dbReference type="InterPro" id="IPR042855">
    <property type="entry name" value="V_SNARE_CC"/>
</dbReference>
<dbReference type="PANTHER" id="PTHR45701">
    <property type="entry name" value="SYNAPTOBREVIN FAMILY MEMBER"/>
    <property type="match status" value="1"/>
</dbReference>
<dbReference type="EMBL" id="OVEO01000007">
    <property type="protein sequence ID" value="SPQ97373.1"/>
    <property type="molecule type" value="Genomic_DNA"/>
</dbReference>
<dbReference type="AlphaFoldDB" id="A0A3P3YB35"/>
<dbReference type="InterPro" id="IPR016444">
    <property type="entry name" value="Synaptobrevin/VAMP"/>
</dbReference>
<evidence type="ECO:0000256" key="1">
    <source>
        <dbReference type="PROSITE-ProRule" id="PRU00290"/>
    </source>
</evidence>
<geneLocation type="mitochondrion" evidence="4"/>
<gene>
    <name evidence="4" type="ORF">PLBR_LOCUS4588</name>
</gene>
<keyword evidence="2" id="KW-0472">Membrane</keyword>
<evidence type="ECO:0000259" key="3">
    <source>
        <dbReference type="PROSITE" id="PS50892"/>
    </source>
</evidence>
<feature type="transmembrane region" description="Helical" evidence="2">
    <location>
        <begin position="70"/>
        <end position="90"/>
    </location>
</feature>
<dbReference type="PROSITE" id="PS50892">
    <property type="entry name" value="V_SNARE"/>
    <property type="match status" value="1"/>
</dbReference>
<dbReference type="CDD" id="cd15843">
    <property type="entry name" value="R-SNARE"/>
    <property type="match status" value="1"/>
</dbReference>
<keyword evidence="2" id="KW-1133">Transmembrane helix</keyword>
<proteinExistence type="predicted"/>
<keyword evidence="1" id="KW-0175">Coiled coil</keyword>
<feature type="domain" description="V-SNARE coiled-coil homology" evidence="3">
    <location>
        <begin position="6"/>
        <end position="66"/>
    </location>
</feature>
<dbReference type="Proteomes" id="UP000290189">
    <property type="component" value="Unassembled WGS sequence"/>
</dbReference>
<organism evidence="4 5">
    <name type="scientific">Plasmodiophora brassicae</name>
    <name type="common">Clubroot disease agent</name>
    <dbReference type="NCBI Taxonomy" id="37360"/>
    <lineage>
        <taxon>Eukaryota</taxon>
        <taxon>Sar</taxon>
        <taxon>Rhizaria</taxon>
        <taxon>Endomyxa</taxon>
        <taxon>Phytomyxea</taxon>
        <taxon>Plasmodiophorida</taxon>
        <taxon>Plasmodiophoridae</taxon>
        <taxon>Plasmodiophora</taxon>
    </lineage>
</organism>
<dbReference type="PRINTS" id="PR00219">
    <property type="entry name" value="SYNAPTOBREVN"/>
</dbReference>
<accession>A0A3P3YB35</accession>
<dbReference type="Pfam" id="PF00957">
    <property type="entry name" value="Synaptobrevin"/>
    <property type="match status" value="1"/>
</dbReference>
<evidence type="ECO:0000313" key="4">
    <source>
        <dbReference type="EMBL" id="SPQ97373.1"/>
    </source>
</evidence>